<feature type="transmembrane region" description="Helical" evidence="1">
    <location>
        <begin position="20"/>
        <end position="42"/>
    </location>
</feature>
<dbReference type="AlphaFoldDB" id="A0A2P8FE94"/>
<evidence type="ECO:0000256" key="1">
    <source>
        <dbReference type="SAM" id="Phobius"/>
    </source>
</evidence>
<evidence type="ECO:0000313" key="3">
    <source>
        <dbReference type="Proteomes" id="UP000240418"/>
    </source>
</evidence>
<keyword evidence="3" id="KW-1185">Reference proteome</keyword>
<proteinExistence type="predicted"/>
<sequence length="183" mass="20453">MTVQFKTYLRRFRDDTNGTAAVEAVVIMPVLFWAFMAIAVFFDMYQSRSSTEKAAFTVSDMLSRETAAVNGDYIDNALDLFETMSTLDADQTMRVSVVSWSDVEEDYVLDWSYGTGLVEALTASDLNNLEDKLPTLVNGERLILVQTYGAYAPSVNVGFGTIDMNTLVFSRPRFAPQLAWSDT</sequence>
<keyword evidence="1" id="KW-1133">Transmembrane helix</keyword>
<dbReference type="OrthoDB" id="7876207at2"/>
<dbReference type="RefSeq" id="WP_106608053.1">
    <property type="nucleotide sequence ID" value="NZ_PYGJ01000004.1"/>
</dbReference>
<comment type="caution">
    <text evidence="2">The sequence shown here is derived from an EMBL/GenBank/DDBJ whole genome shotgun (WGS) entry which is preliminary data.</text>
</comment>
<dbReference type="Proteomes" id="UP000240418">
    <property type="component" value="Unassembled WGS sequence"/>
</dbReference>
<keyword evidence="1" id="KW-0812">Transmembrane</keyword>
<protein>
    <submittedName>
        <fullName evidence="2">TadE-like protein</fullName>
    </submittedName>
</protein>
<organism evidence="2 3">
    <name type="scientific">Shimia abyssi</name>
    <dbReference type="NCBI Taxonomy" id="1662395"/>
    <lineage>
        <taxon>Bacteria</taxon>
        <taxon>Pseudomonadati</taxon>
        <taxon>Pseudomonadota</taxon>
        <taxon>Alphaproteobacteria</taxon>
        <taxon>Rhodobacterales</taxon>
        <taxon>Roseobacteraceae</taxon>
    </lineage>
</organism>
<name>A0A2P8FE94_9RHOB</name>
<dbReference type="EMBL" id="PYGJ01000004">
    <property type="protein sequence ID" value="PSL20033.1"/>
    <property type="molecule type" value="Genomic_DNA"/>
</dbReference>
<accession>A0A2P8FE94</accession>
<keyword evidence="1" id="KW-0472">Membrane</keyword>
<reference evidence="2 3" key="1">
    <citation type="submission" date="2018-03" db="EMBL/GenBank/DDBJ databases">
        <title>Genomic Encyclopedia of Archaeal and Bacterial Type Strains, Phase II (KMG-II): from individual species to whole genera.</title>
        <authorList>
            <person name="Goeker M."/>
        </authorList>
    </citation>
    <scope>NUCLEOTIDE SEQUENCE [LARGE SCALE GENOMIC DNA]</scope>
    <source>
        <strain evidence="2 3">DSM 100673</strain>
    </source>
</reference>
<evidence type="ECO:0000313" key="2">
    <source>
        <dbReference type="EMBL" id="PSL20033.1"/>
    </source>
</evidence>
<gene>
    <name evidence="2" type="ORF">CLV88_10492</name>
</gene>